<evidence type="ECO:0000256" key="1">
    <source>
        <dbReference type="ARBA" id="ARBA00004651"/>
    </source>
</evidence>
<evidence type="ECO:0000256" key="4">
    <source>
        <dbReference type="ARBA" id="ARBA00022989"/>
    </source>
</evidence>
<dbReference type="Pfam" id="PF13396">
    <property type="entry name" value="PLDc_N"/>
    <property type="match status" value="1"/>
</dbReference>
<feature type="compositionally biased region" description="Basic and acidic residues" evidence="6">
    <location>
        <begin position="72"/>
        <end position="98"/>
    </location>
</feature>
<name>A0ABN1R5K4_9ACTN</name>
<evidence type="ECO:0000256" key="6">
    <source>
        <dbReference type="SAM" id="MobiDB-lite"/>
    </source>
</evidence>
<feature type="domain" description="Cardiolipin synthase N-terminal" evidence="8">
    <location>
        <begin position="4"/>
        <end position="48"/>
    </location>
</feature>
<comment type="subcellular location">
    <subcellularLocation>
        <location evidence="1">Cell membrane</location>
        <topology evidence="1">Multi-pass membrane protein</topology>
    </subcellularLocation>
</comment>
<dbReference type="EMBL" id="BAAAHQ010000054">
    <property type="protein sequence ID" value="GAA0952207.1"/>
    <property type="molecule type" value="Genomic_DNA"/>
</dbReference>
<feature type="region of interest" description="Disordered" evidence="6">
    <location>
        <begin position="53"/>
        <end position="98"/>
    </location>
</feature>
<evidence type="ECO:0000256" key="5">
    <source>
        <dbReference type="ARBA" id="ARBA00023136"/>
    </source>
</evidence>
<evidence type="ECO:0000256" key="2">
    <source>
        <dbReference type="ARBA" id="ARBA00022475"/>
    </source>
</evidence>
<dbReference type="Proteomes" id="UP001501578">
    <property type="component" value="Unassembled WGS sequence"/>
</dbReference>
<feature type="transmembrane region" description="Helical" evidence="7">
    <location>
        <begin position="27"/>
        <end position="46"/>
    </location>
</feature>
<keyword evidence="5 7" id="KW-0472">Membrane</keyword>
<organism evidence="9 10">
    <name type="scientific">Nonomuraea longicatena</name>
    <dbReference type="NCBI Taxonomy" id="83682"/>
    <lineage>
        <taxon>Bacteria</taxon>
        <taxon>Bacillati</taxon>
        <taxon>Actinomycetota</taxon>
        <taxon>Actinomycetes</taxon>
        <taxon>Streptosporangiales</taxon>
        <taxon>Streptosporangiaceae</taxon>
        <taxon>Nonomuraea</taxon>
    </lineage>
</organism>
<evidence type="ECO:0000313" key="10">
    <source>
        <dbReference type="Proteomes" id="UP001501578"/>
    </source>
</evidence>
<proteinExistence type="predicted"/>
<keyword evidence="3 7" id="KW-0812">Transmembrane</keyword>
<dbReference type="InterPro" id="IPR027379">
    <property type="entry name" value="CLS_N"/>
</dbReference>
<gene>
    <name evidence="9" type="ORF">GCM10009560_73680</name>
</gene>
<feature type="compositionally biased region" description="Gly residues" evidence="6">
    <location>
        <begin position="53"/>
        <end position="64"/>
    </location>
</feature>
<evidence type="ECO:0000256" key="3">
    <source>
        <dbReference type="ARBA" id="ARBA00022692"/>
    </source>
</evidence>
<reference evidence="9 10" key="1">
    <citation type="journal article" date="2019" name="Int. J. Syst. Evol. Microbiol.">
        <title>The Global Catalogue of Microorganisms (GCM) 10K type strain sequencing project: providing services to taxonomists for standard genome sequencing and annotation.</title>
        <authorList>
            <consortium name="The Broad Institute Genomics Platform"/>
            <consortium name="The Broad Institute Genome Sequencing Center for Infectious Disease"/>
            <person name="Wu L."/>
            <person name="Ma J."/>
        </authorList>
    </citation>
    <scope>NUCLEOTIDE SEQUENCE [LARGE SCALE GENOMIC DNA]</scope>
    <source>
        <strain evidence="9 10">JCM 11136</strain>
    </source>
</reference>
<keyword evidence="2" id="KW-1003">Cell membrane</keyword>
<evidence type="ECO:0000256" key="7">
    <source>
        <dbReference type="SAM" id="Phobius"/>
    </source>
</evidence>
<protein>
    <recommendedName>
        <fullName evidence="8">Cardiolipin synthase N-terminal domain-containing protein</fullName>
    </recommendedName>
</protein>
<evidence type="ECO:0000259" key="8">
    <source>
        <dbReference type="Pfam" id="PF13396"/>
    </source>
</evidence>
<sequence length="98" mass="10436">MLGFWLYSLFDVVTTPEDEARSIPKTLWALVVIFIPVAGGLLWFLLGRPLAGGPEGGPEGGTAGGAAAPRRSRGEAPKGPDDDPDFLRDIDKRMRGDG</sequence>
<comment type="caution">
    <text evidence="9">The sequence shown here is derived from an EMBL/GenBank/DDBJ whole genome shotgun (WGS) entry which is preliminary data.</text>
</comment>
<accession>A0ABN1R5K4</accession>
<evidence type="ECO:0000313" key="9">
    <source>
        <dbReference type="EMBL" id="GAA0952207.1"/>
    </source>
</evidence>
<keyword evidence="10" id="KW-1185">Reference proteome</keyword>
<keyword evidence="4 7" id="KW-1133">Transmembrane helix</keyword>